<proteinExistence type="predicted"/>
<dbReference type="EMBL" id="JACHLN010000001">
    <property type="protein sequence ID" value="MBB4838010.1"/>
    <property type="molecule type" value="Genomic_DNA"/>
</dbReference>
<comment type="caution">
    <text evidence="1">The sequence shown here is derived from an EMBL/GenBank/DDBJ whole genome shotgun (WGS) entry which is preliminary data.</text>
</comment>
<gene>
    <name evidence="1" type="ORF">HNP52_001061</name>
</gene>
<dbReference type="AlphaFoldDB" id="A0A7W7NQD7"/>
<dbReference type="RefSeq" id="WP_184163460.1">
    <property type="nucleotide sequence ID" value="NZ_JACHLN010000001.1"/>
</dbReference>
<dbReference type="Proteomes" id="UP000575241">
    <property type="component" value="Unassembled WGS sequence"/>
</dbReference>
<protein>
    <submittedName>
        <fullName evidence="1">Uncharacterized protein</fullName>
    </submittedName>
</protein>
<name>A0A7W7NQD7_9SPHN</name>
<reference evidence="1 2" key="1">
    <citation type="submission" date="2020-08" db="EMBL/GenBank/DDBJ databases">
        <title>Functional genomics of gut bacteria from endangered species of beetles.</title>
        <authorList>
            <person name="Carlos-Shanley C."/>
        </authorList>
    </citation>
    <scope>NUCLEOTIDE SEQUENCE [LARGE SCALE GENOMIC DNA]</scope>
    <source>
        <strain evidence="1 2">S00224</strain>
    </source>
</reference>
<sequence>MARVEIFRGKDDLEPFLTSEFGFLPRIGEYLAIEADGYFHHYNVVEIWHRRDEGGGDFIPCIRVELDD</sequence>
<accession>A0A7W7NQD7</accession>
<evidence type="ECO:0000313" key="1">
    <source>
        <dbReference type="EMBL" id="MBB4838010.1"/>
    </source>
</evidence>
<organism evidence="1 2">
    <name type="scientific">Sphingomonas kyeonggiensis</name>
    <dbReference type="NCBI Taxonomy" id="1268553"/>
    <lineage>
        <taxon>Bacteria</taxon>
        <taxon>Pseudomonadati</taxon>
        <taxon>Pseudomonadota</taxon>
        <taxon>Alphaproteobacteria</taxon>
        <taxon>Sphingomonadales</taxon>
        <taxon>Sphingomonadaceae</taxon>
        <taxon>Sphingomonas</taxon>
    </lineage>
</organism>
<keyword evidence="2" id="KW-1185">Reference proteome</keyword>
<evidence type="ECO:0000313" key="2">
    <source>
        <dbReference type="Proteomes" id="UP000575241"/>
    </source>
</evidence>